<dbReference type="InterPro" id="IPR011579">
    <property type="entry name" value="ATPase_dom"/>
</dbReference>
<evidence type="ECO:0000313" key="2">
    <source>
        <dbReference type="EMBL" id="BDZ76093.1"/>
    </source>
</evidence>
<sequence length="2911" mass="338681">MCKKENENVTVGVCDELAVEKSSSADSYITEYIQIDELLSDNVEMSASYSIGIIIVFGKKKAFISDIYFDKKYFSNLEINSKKNIMFSTKYATIIPEDIKIQTFENVYLVRFVLGGKEINEKTGFEQLTINHQYPIEILRTYSKKQCVMMKVSEKNVCIKTLKEVPKDKLTDELREAVEEELIREIQTDAIFFPSSFPKLLKKVGIENYRRYADSIEEFVNLYLTPKFCFRKNIVIGGVRYPSIILLDNGRDTDEVLLELVSSKKISNITLDSEIKEKIQRELLDFLDENGVIYAANFPKVLQKMGVADYKKYASTVAGFVKNFLAPKFRFEKNYIINGKKHTGVILINNESGNTDSNFKTILENIRKKIEVTLAKNMFIQASLFPDITKTCGMINFRDYAGSVELFINTYLPEYELKKNVIISGTKYPGLIIRRGGEIVIDYENENGEVNKENDSSTVNYYLLDQLYDEGKYYEYLSSESMEKINFCELPIDYMEKTLFCATQLLYPDKKNTIVLTPFHKELFKITTSPEFAKKWKGDSGFSSEMIEQCVDTMLFSIELPVGNAIVVEMLNNIGYSRTRNDNYAGLTKRFSLCYNNLTPQLFFIRSCIHKGQPAVEKAISEYIQMGKEALQLTHIPLENKKNLLCSFTNFLVAVDKYIFKLVNLPGLMKTNIMSVYIDAGELKELLKVTVLLEEDEESVNNKLIKLYFSYETCCEEEIIELLDKKVSLQLFQKIISLIWEKFANEKELPIQMLNILCWVCLNDNATSIDEILRFHIINNKFTKLHKQKQLLNSLEIIYSLTQEDISMYVLLSYITTIVAPNMDEARISEDNFIAISKWKEYSKTVVDKIFSEYDKITIEREKDFVQLFKIFKLDITNQLKLQKHYAEWYLNKLTLTEYNVNEIRKLLDNLFMKRAYEAFSDVYLLVENMFINEESSEIIIHEYILSLVELQRYVEAITYIQQSNRITKNLKEQLLINVIIENFRNNGISAKAFVIFGDSFSIDYAIELLLDNILTNRYYIITGLIALYCNQQEYMKVLYLYHIFQSKTENGFTRLYAQIRKKIKDINGKLSNHYDVIELAFSTLYYDELMDFLKWTQLIKIPNFKGYRPTHAFAFFYNKIVENPTDEKTWTLFLSHLSKRVDINAWAIVVCETVLSKKIGYSGNLNSKFAIRNIINLTNPQELPFNFLPYVYVYLRSTNDLEIARDVGLLLKKKGATEHLIQENIWNQRYAKVMAEFKGFCIEQYNKTGDVSYYIMIEALGRDLEISDLKSLVRISGDKAYVYRQICHNYLISKNTAQTMELLNSSEWNDMTSRDSAVLSILKKVYTDNDELMSLEPLLWDERSVDRFKYDCAKILSTYPEKDQLFAFDSSCTNLKYKLLVYSYIFSVLYDEDIYDRYEMEYKEICQDAQLYKTYLRFLTSSFYAQLDWNVGYYFFYKKWRYLKLFLAGVLYSKENFDDGLIVSIMERKGHYNDVYNEAYIPFVKNVKDFMAFTDIEVQDKEYFLFALMEGKLGTFLKEKIGILKQFSEDEKEVTRKLIEQIDYREANRSLYFLVKEDIERHNYSSAISVAKAVSQYAYDTITALMEDLSLSEISPLFDDIASQEKPSEVVKMVLELDTQVFNRHAAVLIPLMCSRQFTSQIYGNIRRTIIQHSKTAPLVQLGKLTEYLSRFNHQEAMAIFNYMSALRACIEEDRNNANEIATSCDIKQGIPIVWKQEADNIISYALGNVQKFRPDRTVLDSSQGASAEKRDFSFIKKLKEMFEVEDKILSSENAQMLAEKYTNTSLTLEERLQAAVELLCNYPQINGERNDGTKLPAKNSLVLMIGLDAISPEISLTIEDQLEILSNLYSNRTLFSERGDSANLVKLNECYAQCLKRNISLQGWINYASVISEFLKDNHTGTDFEELRNRILRPAEALLDRKVSYEERYAGFRKLKTMSQDFEESVYTRNVFDSIQTECNKIEEGVQLKIDIVNYKDKITDGYVYFLIENVGKCTVDFQTKAIEVILKQDNHLGKKIEINNICNLQSGFITGGKEQLILNGSEKSLNVNISIIKKDKRDNWDIICSADKPLTITNPDKRIVVKTQNRYEVKKAVTDSEMLFGRQDRQEVLSDTIPTGITVIYGPSRIGKTSLMNWIMNDLVKSRGNVMSIIYGGEGVRDEEKYYENNFISPYYPVPYDDNEKISEYLLVSTIIKSFTGIRRLRKPEKKMISEEVLHRIVQVLSDDSLSIIDRYDEMNELLVAQEIELWILLDEFQQVVERWKKVDLSCEFVKICKMLSYDSQNMNIKLIVCGSDDLLRHMILEDKSVWRQAFPSDARVAVEPLQEKPFMNMIKNSKNIRGTNLIYSDSALQALYAYTGGVALYGKEICNVIIEDIIANPDKYAKRKVIYASDVAEATQRLIEQQESKLAERSRIREIYEAVTKNLRRDSDMQYLWYIAQWLHTNTHQDGFSVDEFSKKGILRDEKEMHDSLEIAVARGILREKDSKKDGHIRYVFRTIFYYFAFLGSADDNFDEKKIYQEEQVSQQSEFDNKEGLSVDQKLLVYFSKQNALRQAQLLGGLLPIIHDDAKANIRKIVGDWFGGDKYHNEVHINVQNITNTLRQIVLNNPVPLQNGKLLPSLEEYIPECISEENQKRINDLRAEIDELSDDPDAQSEIREKEQELEELMLPAEKEYTNDCSKAVLDVALEEDISDIQDNYSIINLTKEMVLSIKECLPEKFHLQYEFTILLHKLLYKYKEDNGKEIDFCPVALMYCKLIEGLLKEYHARIYSLRLSDKAKNPITIGDKRYFWNEFLDDNGEFDSEKFRRLNSTMGNFTFHIGYFNDKSDLSKGIGRKKPNIRLLSTPVGNQNPEEELKKQWEEHTDAIMYIYFYRNNLAHNLDPITSKEMDEITKILFNQGEFERIINLGR</sequence>
<proteinExistence type="predicted"/>
<gene>
    <name evidence="2" type="ORF">Lac1_02760</name>
</gene>
<name>A0ABN6YSQ3_9FIRM</name>
<evidence type="ECO:0000313" key="3">
    <source>
        <dbReference type="Proteomes" id="UP001305815"/>
    </source>
</evidence>
<feature type="domain" description="ATPase" evidence="1">
    <location>
        <begin position="2117"/>
        <end position="2362"/>
    </location>
</feature>
<protein>
    <recommendedName>
        <fullName evidence="1">ATPase domain-containing protein</fullName>
    </recommendedName>
</protein>
<organism evidence="2 3">
    <name type="scientific">Claveliimonas bilis</name>
    <dbReference type="NCBI Taxonomy" id="3028070"/>
    <lineage>
        <taxon>Bacteria</taxon>
        <taxon>Bacillati</taxon>
        <taxon>Bacillota</taxon>
        <taxon>Clostridia</taxon>
        <taxon>Lachnospirales</taxon>
        <taxon>Lachnospiraceae</taxon>
        <taxon>Claveliimonas</taxon>
    </lineage>
</organism>
<dbReference type="RefSeq" id="WP_316266046.1">
    <property type="nucleotide sequence ID" value="NZ_AP027742.1"/>
</dbReference>
<dbReference type="InterPro" id="IPR027417">
    <property type="entry name" value="P-loop_NTPase"/>
</dbReference>
<keyword evidence="3" id="KW-1185">Reference proteome</keyword>
<dbReference type="Pfam" id="PF01637">
    <property type="entry name" value="ATPase_2"/>
    <property type="match status" value="1"/>
</dbReference>
<dbReference type="Proteomes" id="UP001305815">
    <property type="component" value="Chromosome"/>
</dbReference>
<dbReference type="Gene3D" id="3.40.50.300">
    <property type="entry name" value="P-loop containing nucleotide triphosphate hydrolases"/>
    <property type="match status" value="1"/>
</dbReference>
<reference evidence="3" key="1">
    <citation type="journal article" date="2023" name="Int. J. Syst. Evol. Microbiol.">
        <title>Claveliimonas bilis gen. nov., sp. nov., deoxycholic acid-producing bacteria isolated from human faeces, and reclassification of Sellimonas monacensis Zenner et al. 2021 as Claveliimonas monacensis comb. nov.</title>
        <authorList>
            <person name="Hisatomi A."/>
            <person name="Kastawa N.W.E.P.G."/>
            <person name="Song I."/>
            <person name="Ohkuma M."/>
            <person name="Fukiya S."/>
            <person name="Sakamoto M."/>
        </authorList>
    </citation>
    <scope>NUCLEOTIDE SEQUENCE [LARGE SCALE GENOMIC DNA]</scope>
    <source>
        <strain evidence="3">12BBH14</strain>
    </source>
</reference>
<evidence type="ECO:0000259" key="1">
    <source>
        <dbReference type="Pfam" id="PF01637"/>
    </source>
</evidence>
<accession>A0ABN6YSQ3</accession>
<dbReference type="SUPFAM" id="SSF52540">
    <property type="entry name" value="P-loop containing nucleoside triphosphate hydrolases"/>
    <property type="match status" value="1"/>
</dbReference>
<dbReference type="EMBL" id="AP027742">
    <property type="protein sequence ID" value="BDZ76093.1"/>
    <property type="molecule type" value="Genomic_DNA"/>
</dbReference>